<dbReference type="Gene3D" id="3.30.565.10">
    <property type="entry name" value="Histidine kinase-like ATPase, C-terminal domain"/>
    <property type="match status" value="1"/>
</dbReference>
<proteinExistence type="predicted"/>
<sequence>MTITWHHYTKDRRVVDAALIALLLVAISGPAMLNSNLSSVSGLGWRSAIPPAAIGALALLWRREYPRTVVVITAASAVAAGGFGFLITPMLLAPGMIALYELAVQRPGRTTYLYYLAVTAAIVVAALAGDRYGYPWPLTVLNPVLFLLLPIAVADTTRLRHDYLAAVQTRAEYAERNREAEARRRVAEERVRIARELHDVVAHHLTLANVQAGTAAYLAHTHPDQVQRILAELPRTTSAALRELKATVGLLRNPGDPGSPLDPPPGLGQLSELTTAFGSAGLAVDVTVDGAEQPLSPGDDLTAFRIVQEALTNVAKHARTETASVRLTYDADRLTITVINAAGPTELMPAADGFGIVGMRERVQSAGGRFRAGPRPDGGFTVAAELPIRP</sequence>
<keyword evidence="3" id="KW-0597">Phosphoprotein</keyword>
<dbReference type="AlphaFoldDB" id="A0A318K547"/>
<comment type="caution">
    <text evidence="13">The sequence shown here is derived from an EMBL/GenBank/DDBJ whole genome shotgun (WGS) entry which is preliminary data.</text>
</comment>
<dbReference type="GO" id="GO:0000155">
    <property type="term" value="F:phosphorelay sensor kinase activity"/>
    <property type="evidence" value="ECO:0007669"/>
    <property type="project" value="InterPro"/>
</dbReference>
<dbReference type="GO" id="GO:0005524">
    <property type="term" value="F:ATP binding"/>
    <property type="evidence" value="ECO:0007669"/>
    <property type="project" value="UniProtKB-KW"/>
</dbReference>
<keyword evidence="10" id="KW-0812">Transmembrane</keyword>
<dbReference type="GO" id="GO:0016020">
    <property type="term" value="C:membrane"/>
    <property type="evidence" value="ECO:0007669"/>
    <property type="project" value="InterPro"/>
</dbReference>
<evidence type="ECO:0000259" key="12">
    <source>
        <dbReference type="Pfam" id="PF07730"/>
    </source>
</evidence>
<evidence type="ECO:0000256" key="4">
    <source>
        <dbReference type="ARBA" id="ARBA00022679"/>
    </source>
</evidence>
<feature type="transmembrane region" description="Helical" evidence="10">
    <location>
        <begin position="43"/>
        <end position="61"/>
    </location>
</feature>
<accession>A0A318K547</accession>
<feature type="coiled-coil region" evidence="9">
    <location>
        <begin position="170"/>
        <end position="197"/>
    </location>
</feature>
<dbReference type="InterPro" id="IPR003594">
    <property type="entry name" value="HATPase_dom"/>
</dbReference>
<protein>
    <recommendedName>
        <fullName evidence="2">histidine kinase</fullName>
        <ecNumber evidence="2">2.7.13.3</ecNumber>
    </recommendedName>
</protein>
<comment type="catalytic activity">
    <reaction evidence="1">
        <text>ATP + protein L-histidine = ADP + protein N-phospho-L-histidine.</text>
        <dbReference type="EC" id="2.7.13.3"/>
    </reaction>
</comment>
<evidence type="ECO:0000256" key="10">
    <source>
        <dbReference type="SAM" id="Phobius"/>
    </source>
</evidence>
<dbReference type="EMBL" id="QJKF01000015">
    <property type="protein sequence ID" value="PXX58093.1"/>
    <property type="molecule type" value="Genomic_DNA"/>
</dbReference>
<dbReference type="InterPro" id="IPR036890">
    <property type="entry name" value="HATPase_C_sf"/>
</dbReference>
<dbReference type="RefSeq" id="WP_040742158.1">
    <property type="nucleotide sequence ID" value="NZ_QJKF01000015.1"/>
</dbReference>
<gene>
    <name evidence="13" type="ORF">DFR70_11566</name>
</gene>
<keyword evidence="8" id="KW-0902">Two-component regulatory system</keyword>
<dbReference type="CDD" id="cd16917">
    <property type="entry name" value="HATPase_UhpB-NarQ-NarX-like"/>
    <property type="match status" value="1"/>
</dbReference>
<keyword evidence="10" id="KW-0472">Membrane</keyword>
<dbReference type="EC" id="2.7.13.3" evidence="2"/>
<evidence type="ECO:0000259" key="11">
    <source>
        <dbReference type="Pfam" id="PF02518"/>
    </source>
</evidence>
<keyword evidence="10" id="KW-1133">Transmembrane helix</keyword>
<evidence type="ECO:0000313" key="14">
    <source>
        <dbReference type="Proteomes" id="UP000247569"/>
    </source>
</evidence>
<reference evidence="13 14" key="1">
    <citation type="submission" date="2018-05" db="EMBL/GenBank/DDBJ databases">
        <title>Genomic Encyclopedia of Type Strains, Phase IV (KMG-IV): sequencing the most valuable type-strain genomes for metagenomic binning, comparative biology and taxonomic classification.</title>
        <authorList>
            <person name="Goeker M."/>
        </authorList>
    </citation>
    <scope>NUCLEOTIDE SEQUENCE [LARGE SCALE GENOMIC DNA]</scope>
    <source>
        <strain evidence="13 14">DSM 44704</strain>
    </source>
</reference>
<evidence type="ECO:0000256" key="9">
    <source>
        <dbReference type="SAM" id="Coils"/>
    </source>
</evidence>
<organism evidence="13 14">
    <name type="scientific">Nocardia tenerifensis</name>
    <dbReference type="NCBI Taxonomy" id="228006"/>
    <lineage>
        <taxon>Bacteria</taxon>
        <taxon>Bacillati</taxon>
        <taxon>Actinomycetota</taxon>
        <taxon>Actinomycetes</taxon>
        <taxon>Mycobacteriales</taxon>
        <taxon>Nocardiaceae</taxon>
        <taxon>Nocardia</taxon>
    </lineage>
</organism>
<keyword evidence="5" id="KW-0547">Nucleotide-binding</keyword>
<name>A0A318K547_9NOCA</name>
<evidence type="ECO:0000256" key="6">
    <source>
        <dbReference type="ARBA" id="ARBA00022777"/>
    </source>
</evidence>
<evidence type="ECO:0000313" key="13">
    <source>
        <dbReference type="EMBL" id="PXX58093.1"/>
    </source>
</evidence>
<keyword evidence="6 13" id="KW-0418">Kinase</keyword>
<evidence type="ECO:0000256" key="3">
    <source>
        <dbReference type="ARBA" id="ARBA00022553"/>
    </source>
</evidence>
<dbReference type="Proteomes" id="UP000247569">
    <property type="component" value="Unassembled WGS sequence"/>
</dbReference>
<evidence type="ECO:0000256" key="8">
    <source>
        <dbReference type="ARBA" id="ARBA00023012"/>
    </source>
</evidence>
<feature type="domain" description="Histidine kinase/HSP90-like ATPase" evidence="11">
    <location>
        <begin position="299"/>
        <end position="389"/>
    </location>
</feature>
<feature type="transmembrane region" description="Helical" evidence="10">
    <location>
        <begin position="68"/>
        <end position="92"/>
    </location>
</feature>
<evidence type="ECO:0000256" key="1">
    <source>
        <dbReference type="ARBA" id="ARBA00000085"/>
    </source>
</evidence>
<dbReference type="SUPFAM" id="SSF55874">
    <property type="entry name" value="ATPase domain of HSP90 chaperone/DNA topoisomerase II/histidine kinase"/>
    <property type="match status" value="1"/>
</dbReference>
<dbReference type="Gene3D" id="1.20.5.1930">
    <property type="match status" value="1"/>
</dbReference>
<dbReference type="InterPro" id="IPR011712">
    <property type="entry name" value="Sig_transdc_His_kin_sub3_dim/P"/>
</dbReference>
<keyword evidence="9" id="KW-0175">Coiled coil</keyword>
<dbReference type="Pfam" id="PF07730">
    <property type="entry name" value="HisKA_3"/>
    <property type="match status" value="1"/>
</dbReference>
<dbReference type="OrthoDB" id="227596at2"/>
<dbReference type="GO" id="GO:0046983">
    <property type="term" value="F:protein dimerization activity"/>
    <property type="evidence" value="ECO:0007669"/>
    <property type="project" value="InterPro"/>
</dbReference>
<evidence type="ECO:0000256" key="7">
    <source>
        <dbReference type="ARBA" id="ARBA00022840"/>
    </source>
</evidence>
<keyword evidence="14" id="KW-1185">Reference proteome</keyword>
<keyword evidence="4" id="KW-0808">Transferase</keyword>
<feature type="transmembrane region" description="Helical" evidence="10">
    <location>
        <begin position="112"/>
        <end position="129"/>
    </location>
</feature>
<feature type="domain" description="Signal transduction histidine kinase subgroup 3 dimerisation and phosphoacceptor" evidence="12">
    <location>
        <begin position="189"/>
        <end position="254"/>
    </location>
</feature>
<dbReference type="InterPro" id="IPR050482">
    <property type="entry name" value="Sensor_HK_TwoCompSys"/>
</dbReference>
<dbReference type="Pfam" id="PF02518">
    <property type="entry name" value="HATPase_c"/>
    <property type="match status" value="1"/>
</dbReference>
<keyword evidence="7" id="KW-0067">ATP-binding</keyword>
<evidence type="ECO:0000256" key="2">
    <source>
        <dbReference type="ARBA" id="ARBA00012438"/>
    </source>
</evidence>
<feature type="transmembrane region" description="Helical" evidence="10">
    <location>
        <begin position="136"/>
        <end position="154"/>
    </location>
</feature>
<dbReference type="PANTHER" id="PTHR24421:SF10">
    <property type="entry name" value="NITRATE_NITRITE SENSOR PROTEIN NARQ"/>
    <property type="match status" value="1"/>
</dbReference>
<evidence type="ECO:0000256" key="5">
    <source>
        <dbReference type="ARBA" id="ARBA00022741"/>
    </source>
</evidence>
<dbReference type="PANTHER" id="PTHR24421">
    <property type="entry name" value="NITRATE/NITRITE SENSOR PROTEIN NARX-RELATED"/>
    <property type="match status" value="1"/>
</dbReference>